<dbReference type="KEGG" id="frf:LO80_02700"/>
<proteinExistence type="predicted"/>
<dbReference type="HOGENOM" id="CLU_125392_0_0_6"/>
<dbReference type="Proteomes" id="UP000029672">
    <property type="component" value="Chromosome"/>
</dbReference>
<evidence type="ECO:0000313" key="1">
    <source>
        <dbReference type="EMBL" id="AIT10264.1"/>
    </source>
</evidence>
<keyword evidence="2" id="KW-1185">Reference proteome</keyword>
<dbReference type="RefSeq" id="WP_040010659.1">
    <property type="nucleotide sequence ID" value="NZ_CP009574.1"/>
</dbReference>
<accession>A0A097ERS3</accession>
<protein>
    <submittedName>
        <fullName evidence="1">Uncharacterized protein</fullName>
    </submittedName>
</protein>
<dbReference type="AlphaFoldDB" id="A0A097ERS3"/>
<organism evidence="1 2">
    <name type="scientific">Candidatus Francisella endociliophora</name>
    <dbReference type="NCBI Taxonomy" id="653937"/>
    <lineage>
        <taxon>Bacteria</taxon>
        <taxon>Pseudomonadati</taxon>
        <taxon>Pseudomonadota</taxon>
        <taxon>Gammaproteobacteria</taxon>
        <taxon>Thiotrichales</taxon>
        <taxon>Francisellaceae</taxon>
        <taxon>Francisella</taxon>
    </lineage>
</organism>
<reference evidence="1 2" key="1">
    <citation type="submission" date="2014-10" db="EMBL/GenBank/DDBJ databases">
        <title>Whole genome sequence of Francisella endociliophora strain FSC1006, isolated from a laboratory culture of the marine ciliate Euplotes raikovi.</title>
        <authorList>
            <person name="Granberg M."/>
            <person name="Backman S."/>
            <person name="Lundmark E."/>
            <person name="Nilsson E."/>
            <person name="Karlsson E."/>
            <person name="Thelaus J."/>
            <person name="Ohrman C."/>
            <person name="Larkeryd A."/>
            <person name="Stenberg P."/>
        </authorList>
    </citation>
    <scope>NUCLEOTIDE SEQUENCE [LARGE SCALE GENOMIC DNA]</scope>
    <source>
        <strain evidence="1 2">FSC1006</strain>
    </source>
</reference>
<dbReference type="STRING" id="1547445.LO80_02700"/>
<name>A0A097ERS3_9GAMM</name>
<evidence type="ECO:0000313" key="2">
    <source>
        <dbReference type="Proteomes" id="UP000029672"/>
    </source>
</evidence>
<dbReference type="EMBL" id="CP009574">
    <property type="protein sequence ID" value="AIT10264.1"/>
    <property type="molecule type" value="Genomic_DNA"/>
</dbReference>
<gene>
    <name evidence="1" type="ORF">LO80_02700</name>
</gene>
<sequence length="185" mass="21163">MLNIIIIRGYYSKGDSVECVNVDGVKVKVTTVALGRPVFVKRKLKRIIHKYNINSGKYDLIYAISMSAGISSLIDEALYEKLHLITPFFIHHKTMRVLRKVRLRKMLGAYFLLLMNGKLGKFNEAIRVTLAEHDNIVDNGFFESTWGSVELLEGIDHTLSKEVVEDVIRKDILNLRNEVLDDKVD</sequence>